<evidence type="ECO:0000313" key="4">
    <source>
        <dbReference type="Proteomes" id="UP000519897"/>
    </source>
</evidence>
<dbReference type="Proteomes" id="UP000519897">
    <property type="component" value="Unassembled WGS sequence"/>
</dbReference>
<sequence length="69" mass="7504">MPVITFEAGAMSDDVKAELLTRLTDVAVEVTGIPKHLYFVSIHELPDTHIAVGGVSVADIKRDLKSRQT</sequence>
<proteinExistence type="predicted"/>
<dbReference type="AlphaFoldDB" id="A0A7W6LJ82"/>
<keyword evidence="1 3" id="KW-0413">Isomerase</keyword>
<protein>
    <submittedName>
        <fullName evidence="3">4-oxalocrotonate tautomerase</fullName>
        <ecNumber evidence="3">5.3.2.6</ecNumber>
    </submittedName>
</protein>
<accession>A0A7W6LJ82</accession>
<gene>
    <name evidence="3" type="ORF">GGQ72_002774</name>
</gene>
<dbReference type="InterPro" id="IPR014347">
    <property type="entry name" value="Tautomerase/MIF_sf"/>
</dbReference>
<evidence type="ECO:0000259" key="2">
    <source>
        <dbReference type="Pfam" id="PF01361"/>
    </source>
</evidence>
<organism evidence="3 4">
    <name type="scientific">Rhizobium rhizoryzae</name>
    <dbReference type="NCBI Taxonomy" id="451876"/>
    <lineage>
        <taxon>Bacteria</taxon>
        <taxon>Pseudomonadati</taxon>
        <taxon>Pseudomonadota</taxon>
        <taxon>Alphaproteobacteria</taxon>
        <taxon>Hyphomicrobiales</taxon>
        <taxon>Rhizobiaceae</taxon>
        <taxon>Rhizobium/Agrobacterium group</taxon>
        <taxon>Rhizobium</taxon>
    </lineage>
</organism>
<dbReference type="SUPFAM" id="SSF55331">
    <property type="entry name" value="Tautomerase/MIF"/>
    <property type="match status" value="1"/>
</dbReference>
<dbReference type="InterPro" id="IPR004370">
    <property type="entry name" value="4-OT-like_dom"/>
</dbReference>
<feature type="domain" description="4-oxalocrotonate tautomerase-like" evidence="2">
    <location>
        <begin position="6"/>
        <end position="59"/>
    </location>
</feature>
<dbReference type="Gene3D" id="3.30.429.10">
    <property type="entry name" value="Macrophage Migration Inhibitory Factor"/>
    <property type="match status" value="1"/>
</dbReference>
<reference evidence="3 4" key="1">
    <citation type="submission" date="2020-08" db="EMBL/GenBank/DDBJ databases">
        <title>Genomic Encyclopedia of Type Strains, Phase IV (KMG-IV): sequencing the most valuable type-strain genomes for metagenomic binning, comparative biology and taxonomic classification.</title>
        <authorList>
            <person name="Goeker M."/>
        </authorList>
    </citation>
    <scope>NUCLEOTIDE SEQUENCE [LARGE SCALE GENOMIC DNA]</scope>
    <source>
        <strain evidence="3 4">DSM 29514</strain>
    </source>
</reference>
<dbReference type="GO" id="GO:0016853">
    <property type="term" value="F:isomerase activity"/>
    <property type="evidence" value="ECO:0007669"/>
    <property type="project" value="UniProtKB-KW"/>
</dbReference>
<dbReference type="EMBL" id="JACIEC010000003">
    <property type="protein sequence ID" value="MBB4144217.1"/>
    <property type="molecule type" value="Genomic_DNA"/>
</dbReference>
<keyword evidence="4" id="KW-1185">Reference proteome</keyword>
<name>A0A7W6LJ82_9HYPH</name>
<dbReference type="RefSeq" id="WP_062556339.1">
    <property type="nucleotide sequence ID" value="NZ_CP049249.1"/>
</dbReference>
<dbReference type="Pfam" id="PF01361">
    <property type="entry name" value="Tautomerase"/>
    <property type="match status" value="1"/>
</dbReference>
<comment type="caution">
    <text evidence="3">The sequence shown here is derived from an EMBL/GenBank/DDBJ whole genome shotgun (WGS) entry which is preliminary data.</text>
</comment>
<evidence type="ECO:0000313" key="3">
    <source>
        <dbReference type="EMBL" id="MBB4144217.1"/>
    </source>
</evidence>
<dbReference type="EC" id="5.3.2.6" evidence="3"/>
<evidence type="ECO:0000256" key="1">
    <source>
        <dbReference type="ARBA" id="ARBA00023235"/>
    </source>
</evidence>